<evidence type="ECO:0000313" key="1">
    <source>
        <dbReference type="EMBL" id="CRZ07092.1"/>
    </source>
</evidence>
<dbReference type="EMBL" id="HACM01006650">
    <property type="protein sequence ID" value="CRZ07092.1"/>
    <property type="molecule type" value="Transcribed_RNA"/>
</dbReference>
<sequence>NDGQQSIRSVKDRTFHCRIDFQQKTIYPEDHPDGDVYPDIVPTRDWPFIKWDMDEVKDYESLCVFLGKEPNPAEVEFHDSVELLLVGKFARDNTSEVVQFCVDFPQRRQIEKATSTLQKLMVISNFFLKLASSSLLLSSICVEVFADLKATCIPVLKCLIKCCDKDIRLFQTRWGPCFDHRFFDQNCCPGHGTVLQPCGYERYCSETSDLQALIGAVLASKKTVETNLNLCGEFVEKYQLHSLKVRRRFQNFYYLSAKPIWGCFVHHCRQNIDAWIEKWGPEFRHSQFSTNECHGLESRRCEFYQIQFDIPARLYLRHQSPRDLLKSFTEILEQYEKFEIAKTKATRPANPKLTALVRDSIRPILNCFHRHCGGKLLEFVLRWGKSISYCKFNRNCCPGSRKKGSDICPYEFRSNKIR</sequence>
<dbReference type="AlphaFoldDB" id="A0A0H5QZE5"/>
<reference evidence="1" key="1">
    <citation type="submission" date="2015-04" db="EMBL/GenBank/DDBJ databases">
        <title>The genome sequence of the plant pathogenic Rhizarian Plasmodiophora brassicae reveals insights in its biotrophic life cycle and the origin of chitin synthesis.</title>
        <authorList>
            <person name="Schwelm A."/>
            <person name="Fogelqvist J."/>
            <person name="Knaust A."/>
            <person name="Julke S."/>
            <person name="Lilja T."/>
            <person name="Dhandapani V."/>
            <person name="Bonilla-Rosso G."/>
            <person name="Karlsson M."/>
            <person name="Shevchenko A."/>
            <person name="Choi S.R."/>
            <person name="Kim H.G."/>
            <person name="Park J.Y."/>
            <person name="Lim Y.P."/>
            <person name="Ludwig-Muller J."/>
            <person name="Dixelius C."/>
        </authorList>
    </citation>
    <scope>NUCLEOTIDE SEQUENCE</scope>
    <source>
        <tissue evidence="1">Potato root galls</tissue>
    </source>
</reference>
<proteinExistence type="predicted"/>
<protein>
    <submittedName>
        <fullName evidence="1">Uncharacterized protein</fullName>
    </submittedName>
</protein>
<organism evidence="1">
    <name type="scientific">Spongospora subterranea</name>
    <dbReference type="NCBI Taxonomy" id="70186"/>
    <lineage>
        <taxon>Eukaryota</taxon>
        <taxon>Sar</taxon>
        <taxon>Rhizaria</taxon>
        <taxon>Endomyxa</taxon>
        <taxon>Phytomyxea</taxon>
        <taxon>Plasmodiophorida</taxon>
        <taxon>Plasmodiophoridae</taxon>
        <taxon>Spongospora</taxon>
    </lineage>
</organism>
<name>A0A0H5QZE5_9EUKA</name>
<feature type="non-terminal residue" evidence="1">
    <location>
        <position position="1"/>
    </location>
</feature>
<accession>A0A0H5QZE5</accession>